<dbReference type="InterPro" id="IPR047863">
    <property type="entry name" value="Ribosomal_uS8_CS"/>
</dbReference>
<dbReference type="AlphaFoldDB" id="A0A517ZWL4"/>
<accession>A0A517ZWL4</accession>
<reference evidence="10 11" key="1">
    <citation type="submission" date="2019-02" db="EMBL/GenBank/DDBJ databases">
        <title>Deep-cultivation of Planctomycetes and their phenomic and genomic characterization uncovers novel biology.</title>
        <authorList>
            <person name="Wiegand S."/>
            <person name="Jogler M."/>
            <person name="Boedeker C."/>
            <person name="Pinto D."/>
            <person name="Vollmers J."/>
            <person name="Rivas-Marin E."/>
            <person name="Kohn T."/>
            <person name="Peeters S.H."/>
            <person name="Heuer A."/>
            <person name="Rast P."/>
            <person name="Oberbeckmann S."/>
            <person name="Bunk B."/>
            <person name="Jeske O."/>
            <person name="Meyerdierks A."/>
            <person name="Storesund J.E."/>
            <person name="Kallscheuer N."/>
            <person name="Luecker S."/>
            <person name="Lage O.M."/>
            <person name="Pohl T."/>
            <person name="Merkel B.J."/>
            <person name="Hornburger P."/>
            <person name="Mueller R.-W."/>
            <person name="Bruemmer F."/>
            <person name="Labrenz M."/>
            <person name="Spormann A.M."/>
            <person name="Op den Camp H."/>
            <person name="Overmann J."/>
            <person name="Amann R."/>
            <person name="Jetten M.S.M."/>
            <person name="Mascher T."/>
            <person name="Medema M.H."/>
            <person name="Devos D.P."/>
            <person name="Kaster A.-K."/>
            <person name="Ovreas L."/>
            <person name="Rohde M."/>
            <person name="Galperin M.Y."/>
            <person name="Jogler C."/>
        </authorList>
    </citation>
    <scope>NUCLEOTIDE SEQUENCE [LARGE SCALE GENOMIC DNA]</scope>
    <source>
        <strain evidence="10 11">Mal52</strain>
    </source>
</reference>
<proteinExistence type="inferred from homology"/>
<dbReference type="Gene3D" id="3.30.1490.10">
    <property type="match status" value="1"/>
</dbReference>
<keyword evidence="4 8" id="KW-0689">Ribosomal protein</keyword>
<evidence type="ECO:0000256" key="2">
    <source>
        <dbReference type="ARBA" id="ARBA00022730"/>
    </source>
</evidence>
<dbReference type="FunFam" id="3.30.1370.30:FF:000002">
    <property type="entry name" value="30S ribosomal protein S8"/>
    <property type="match status" value="1"/>
</dbReference>
<dbReference type="GO" id="GO:0005840">
    <property type="term" value="C:ribosome"/>
    <property type="evidence" value="ECO:0007669"/>
    <property type="project" value="UniProtKB-KW"/>
</dbReference>
<dbReference type="Pfam" id="PF00410">
    <property type="entry name" value="Ribosomal_S8"/>
    <property type="match status" value="1"/>
</dbReference>
<evidence type="ECO:0000256" key="5">
    <source>
        <dbReference type="ARBA" id="ARBA00023274"/>
    </source>
</evidence>
<dbReference type="GO" id="GO:0003735">
    <property type="term" value="F:structural constituent of ribosome"/>
    <property type="evidence" value="ECO:0007669"/>
    <property type="project" value="InterPro"/>
</dbReference>
<dbReference type="EMBL" id="CP036276">
    <property type="protein sequence ID" value="QDU46892.1"/>
    <property type="molecule type" value="Genomic_DNA"/>
</dbReference>
<evidence type="ECO:0000256" key="8">
    <source>
        <dbReference type="HAMAP-Rule" id="MF_01302"/>
    </source>
</evidence>
<dbReference type="FunFam" id="3.30.1490.10:FF:000001">
    <property type="entry name" value="30S ribosomal protein S8"/>
    <property type="match status" value="1"/>
</dbReference>
<evidence type="ECO:0000256" key="6">
    <source>
        <dbReference type="ARBA" id="ARBA00035258"/>
    </source>
</evidence>
<comment type="similarity">
    <text evidence="1 8 9">Belongs to the universal ribosomal protein uS8 family.</text>
</comment>
<sequence>MVRQHVSHRSKSLGAMLLEVYSIMMTDPIADMLTRIRNAVSIERAFVDVPLSKEKRGIADVLQREGYIWDYEIIEQQPCSAMRIHLKYGPNGERVIQKIDRVSKPGRRVYLGVNDLPEILQGMGISVVSTNKGLLSNREAKEQLVGGEVLCSIW</sequence>
<dbReference type="HAMAP" id="MF_01302_B">
    <property type="entry name" value="Ribosomal_uS8_B"/>
    <property type="match status" value="1"/>
</dbReference>
<comment type="function">
    <text evidence="8">One of the primary rRNA binding proteins, it binds directly to 16S rRNA central domain where it helps coordinate assembly of the platform of the 30S subunit.</text>
</comment>
<name>A0A517ZWL4_9PLAN</name>
<dbReference type="KEGG" id="sdyn:Mal52_54150"/>
<gene>
    <name evidence="8 10" type="primary">rpsH</name>
    <name evidence="10" type="ORF">Mal52_54150</name>
</gene>
<evidence type="ECO:0000313" key="11">
    <source>
        <dbReference type="Proteomes" id="UP000319383"/>
    </source>
</evidence>
<dbReference type="Gene3D" id="3.30.1370.30">
    <property type="match status" value="1"/>
</dbReference>
<keyword evidence="2 8" id="KW-0699">rRNA-binding</keyword>
<dbReference type="NCBIfam" id="NF001109">
    <property type="entry name" value="PRK00136.1"/>
    <property type="match status" value="1"/>
</dbReference>
<dbReference type="GO" id="GO:1990904">
    <property type="term" value="C:ribonucleoprotein complex"/>
    <property type="evidence" value="ECO:0007669"/>
    <property type="project" value="UniProtKB-KW"/>
</dbReference>
<dbReference type="SUPFAM" id="SSF56047">
    <property type="entry name" value="Ribosomal protein S8"/>
    <property type="match status" value="1"/>
</dbReference>
<organism evidence="10 11">
    <name type="scientific">Symmachiella dynata</name>
    <dbReference type="NCBI Taxonomy" id="2527995"/>
    <lineage>
        <taxon>Bacteria</taxon>
        <taxon>Pseudomonadati</taxon>
        <taxon>Planctomycetota</taxon>
        <taxon>Planctomycetia</taxon>
        <taxon>Planctomycetales</taxon>
        <taxon>Planctomycetaceae</taxon>
        <taxon>Symmachiella</taxon>
    </lineage>
</organism>
<dbReference type="GO" id="GO:0005737">
    <property type="term" value="C:cytoplasm"/>
    <property type="evidence" value="ECO:0007669"/>
    <property type="project" value="UniProtKB-ARBA"/>
</dbReference>
<evidence type="ECO:0000313" key="10">
    <source>
        <dbReference type="EMBL" id="QDU46892.1"/>
    </source>
</evidence>
<dbReference type="GO" id="GO:0006412">
    <property type="term" value="P:translation"/>
    <property type="evidence" value="ECO:0007669"/>
    <property type="project" value="UniProtKB-UniRule"/>
</dbReference>
<dbReference type="Proteomes" id="UP000319383">
    <property type="component" value="Chromosome"/>
</dbReference>
<keyword evidence="3 8" id="KW-0694">RNA-binding</keyword>
<evidence type="ECO:0000256" key="7">
    <source>
        <dbReference type="ARBA" id="ARBA00046740"/>
    </source>
</evidence>
<keyword evidence="5 8" id="KW-0687">Ribonucleoprotein</keyword>
<evidence type="ECO:0000256" key="3">
    <source>
        <dbReference type="ARBA" id="ARBA00022884"/>
    </source>
</evidence>
<dbReference type="PROSITE" id="PS00053">
    <property type="entry name" value="RIBOSOMAL_S8"/>
    <property type="match status" value="1"/>
</dbReference>
<protein>
    <recommendedName>
        <fullName evidence="6 8">Small ribosomal subunit protein uS8</fullName>
    </recommendedName>
</protein>
<keyword evidence="11" id="KW-1185">Reference proteome</keyword>
<evidence type="ECO:0000256" key="9">
    <source>
        <dbReference type="RuleBase" id="RU003660"/>
    </source>
</evidence>
<dbReference type="InterPro" id="IPR035987">
    <property type="entry name" value="Ribosomal_uS8_sf"/>
</dbReference>
<dbReference type="PANTHER" id="PTHR11758">
    <property type="entry name" value="40S RIBOSOMAL PROTEIN S15A"/>
    <property type="match status" value="1"/>
</dbReference>
<evidence type="ECO:0000256" key="1">
    <source>
        <dbReference type="ARBA" id="ARBA00006471"/>
    </source>
</evidence>
<dbReference type="GO" id="GO:0019843">
    <property type="term" value="F:rRNA binding"/>
    <property type="evidence" value="ECO:0007669"/>
    <property type="project" value="UniProtKB-UniRule"/>
</dbReference>
<dbReference type="InterPro" id="IPR000630">
    <property type="entry name" value="Ribosomal_uS8"/>
</dbReference>
<evidence type="ECO:0000256" key="4">
    <source>
        <dbReference type="ARBA" id="ARBA00022980"/>
    </source>
</evidence>
<comment type="subunit">
    <text evidence="7 8">Part of the 30S ribosomal subunit. Contacts proteins S5 and S12.</text>
</comment>